<organism evidence="2 3">
    <name type="scientific">Porphyridium purpureum</name>
    <name type="common">Red alga</name>
    <name type="synonym">Porphyridium cruentum</name>
    <dbReference type="NCBI Taxonomy" id="35688"/>
    <lineage>
        <taxon>Eukaryota</taxon>
        <taxon>Rhodophyta</taxon>
        <taxon>Bangiophyceae</taxon>
        <taxon>Porphyridiales</taxon>
        <taxon>Porphyridiaceae</taxon>
        <taxon>Porphyridium</taxon>
    </lineage>
</organism>
<accession>A0A5J4Z0J5</accession>
<name>A0A5J4Z0J5_PORPP</name>
<sequence length="252" mass="27919">MVRRRDMAKRGAVQPPVFGYDNRGLHVSTLGKSHMQVPKPFAQEAELVVPAAFWDVDLESASFSNSRMSFKGWEKEFNASPLLQWSCANQRGRAGASGAEKHAERAPASVVFCGSAKSSGASLRRHSSTHGSEPFSGSLKRMFSKDCKAERSGIKDIAVSRLMLLTRLRAQENQEREEAAARAEERAAAETDIPEGGTTPAFPDNWEQCEWHHRRPVRRNVRGKTRSRLKLYFGSPIDISSVPRPRLLGGSA</sequence>
<evidence type="ECO:0000313" key="3">
    <source>
        <dbReference type="Proteomes" id="UP000324585"/>
    </source>
</evidence>
<proteinExistence type="predicted"/>
<protein>
    <submittedName>
        <fullName evidence="2">Uncharacterized protein</fullName>
    </submittedName>
</protein>
<feature type="region of interest" description="Disordered" evidence="1">
    <location>
        <begin position="175"/>
        <end position="207"/>
    </location>
</feature>
<dbReference type="EMBL" id="VRMN01000002">
    <property type="protein sequence ID" value="KAA8496353.1"/>
    <property type="molecule type" value="Genomic_DNA"/>
</dbReference>
<gene>
    <name evidence="2" type="ORF">FVE85_0082</name>
</gene>
<evidence type="ECO:0000313" key="2">
    <source>
        <dbReference type="EMBL" id="KAA8496353.1"/>
    </source>
</evidence>
<comment type="caution">
    <text evidence="2">The sequence shown here is derived from an EMBL/GenBank/DDBJ whole genome shotgun (WGS) entry which is preliminary data.</text>
</comment>
<evidence type="ECO:0000256" key="1">
    <source>
        <dbReference type="SAM" id="MobiDB-lite"/>
    </source>
</evidence>
<keyword evidence="3" id="KW-1185">Reference proteome</keyword>
<reference evidence="3" key="1">
    <citation type="journal article" date="2019" name="Nat. Commun.">
        <title>Expansion of phycobilisome linker gene families in mesophilic red algae.</title>
        <authorList>
            <person name="Lee J."/>
            <person name="Kim D."/>
            <person name="Bhattacharya D."/>
            <person name="Yoon H.S."/>
        </authorList>
    </citation>
    <scope>NUCLEOTIDE SEQUENCE [LARGE SCALE GENOMIC DNA]</scope>
    <source>
        <strain evidence="3">CCMP 1328</strain>
    </source>
</reference>
<dbReference type="AlphaFoldDB" id="A0A5J4Z0J5"/>
<dbReference type="Proteomes" id="UP000324585">
    <property type="component" value="Unassembled WGS sequence"/>
</dbReference>
<feature type="compositionally biased region" description="Basic and acidic residues" evidence="1">
    <location>
        <begin position="175"/>
        <end position="189"/>
    </location>
</feature>